<dbReference type="InterPro" id="IPR001360">
    <property type="entry name" value="Glyco_hydro_1"/>
</dbReference>
<comment type="similarity">
    <text evidence="2">Belongs to the glycosyl hydrolase 1 family.</text>
</comment>
<evidence type="ECO:0000256" key="1">
    <source>
        <dbReference type="PROSITE-ProRule" id="PRU10055"/>
    </source>
</evidence>
<protein>
    <submittedName>
        <fullName evidence="5">Lactase-phlorizin hydrolase</fullName>
    </submittedName>
</protein>
<feature type="region of interest" description="Disordered" evidence="3">
    <location>
        <begin position="171"/>
        <end position="193"/>
    </location>
</feature>
<dbReference type="InterPro" id="IPR018120">
    <property type="entry name" value="Glyco_hydro_1_AS"/>
</dbReference>
<dbReference type="EMBL" id="WKFB01000629">
    <property type="protein sequence ID" value="KAF6719237.1"/>
    <property type="molecule type" value="Genomic_DNA"/>
</dbReference>
<evidence type="ECO:0000256" key="2">
    <source>
        <dbReference type="RuleBase" id="RU003690"/>
    </source>
</evidence>
<reference evidence="5" key="1">
    <citation type="journal article" name="BMC Genomics">
        <title>Long-read sequencing and de novo genome assembly of marine medaka (Oryzias melastigma).</title>
        <authorList>
            <person name="Liang P."/>
            <person name="Saqib H.S.A."/>
            <person name="Ni X."/>
            <person name="Shen Y."/>
        </authorList>
    </citation>
    <scope>NUCLEOTIDE SEQUENCE</scope>
    <source>
        <strain evidence="5">Bigg-433</strain>
    </source>
</reference>
<keyword evidence="4" id="KW-0812">Transmembrane</keyword>
<dbReference type="Gene3D" id="3.20.20.80">
    <property type="entry name" value="Glycosidases"/>
    <property type="match status" value="1"/>
</dbReference>
<sequence>MIISDLTTTPPVLAFPVDYGNLAHYDGDRGAGTITDRTWLDSGSGWLKVAPFGFRKILKFIKDEYGNPPIIITENGVSERGSENLNDEHRSYFYEKYINQVLKAYMLDGVDIRGYTAWSLMDNLEWATGFGERFGLFYVNRSNPELPRVAKASVSFYSTIISCNGFPDPELGPHDCMSPEPEPEPEATKEPEREDSVSFLGMKLSISEAATGLNTTFALLIVAVFAAIAMTTLFFVKRRIK</sequence>
<dbReference type="SUPFAM" id="SSF51445">
    <property type="entry name" value="(Trans)glycosidases"/>
    <property type="match status" value="1"/>
</dbReference>
<evidence type="ECO:0000313" key="5">
    <source>
        <dbReference type="EMBL" id="KAF6719237.1"/>
    </source>
</evidence>
<dbReference type="GO" id="GO:0005975">
    <property type="term" value="P:carbohydrate metabolic process"/>
    <property type="evidence" value="ECO:0007669"/>
    <property type="project" value="InterPro"/>
</dbReference>
<dbReference type="InterPro" id="IPR017853">
    <property type="entry name" value="GH"/>
</dbReference>
<evidence type="ECO:0000256" key="4">
    <source>
        <dbReference type="SAM" id="Phobius"/>
    </source>
</evidence>
<feature type="transmembrane region" description="Helical" evidence="4">
    <location>
        <begin position="217"/>
        <end position="236"/>
    </location>
</feature>
<dbReference type="PANTHER" id="PTHR10353:SF38">
    <property type="entry name" value="LACTASE_PHLORIZIN HYDROLASE"/>
    <property type="match status" value="1"/>
</dbReference>
<dbReference type="Pfam" id="PF00232">
    <property type="entry name" value="Glyco_hydro_1"/>
    <property type="match status" value="1"/>
</dbReference>
<dbReference type="PRINTS" id="PR00131">
    <property type="entry name" value="GLHYDRLASE1"/>
</dbReference>
<dbReference type="PANTHER" id="PTHR10353">
    <property type="entry name" value="GLYCOSYL HYDROLASE"/>
    <property type="match status" value="1"/>
</dbReference>
<proteinExistence type="inferred from homology"/>
<gene>
    <name evidence="5" type="ORF">FQA47_005664</name>
</gene>
<comment type="caution">
    <text evidence="5">The sequence shown here is derived from an EMBL/GenBank/DDBJ whole genome shotgun (WGS) entry which is preliminary data.</text>
</comment>
<keyword evidence="5" id="KW-0378">Hydrolase</keyword>
<dbReference type="Proteomes" id="UP000646548">
    <property type="component" value="Unassembled WGS sequence"/>
</dbReference>
<accession>A0A834F5W0</accession>
<dbReference type="GO" id="GO:0000016">
    <property type="term" value="F:lactase activity"/>
    <property type="evidence" value="ECO:0007669"/>
    <property type="project" value="TreeGrafter"/>
</dbReference>
<keyword evidence="4" id="KW-1133">Transmembrane helix</keyword>
<feature type="active site" description="Nucleophile" evidence="1">
    <location>
        <position position="74"/>
    </location>
</feature>
<dbReference type="PROSITE" id="PS00572">
    <property type="entry name" value="GLYCOSYL_HYDROL_F1_1"/>
    <property type="match status" value="1"/>
</dbReference>
<evidence type="ECO:0000256" key="3">
    <source>
        <dbReference type="SAM" id="MobiDB-lite"/>
    </source>
</evidence>
<keyword evidence="4" id="KW-0472">Membrane</keyword>
<organism evidence="5 6">
    <name type="scientific">Oryzias melastigma</name>
    <name type="common">Marine medaka</name>
    <dbReference type="NCBI Taxonomy" id="30732"/>
    <lineage>
        <taxon>Eukaryota</taxon>
        <taxon>Metazoa</taxon>
        <taxon>Chordata</taxon>
        <taxon>Craniata</taxon>
        <taxon>Vertebrata</taxon>
        <taxon>Euteleostomi</taxon>
        <taxon>Actinopterygii</taxon>
        <taxon>Neopterygii</taxon>
        <taxon>Teleostei</taxon>
        <taxon>Neoteleostei</taxon>
        <taxon>Acanthomorphata</taxon>
        <taxon>Ovalentaria</taxon>
        <taxon>Atherinomorphae</taxon>
        <taxon>Beloniformes</taxon>
        <taxon>Adrianichthyidae</taxon>
        <taxon>Oryziinae</taxon>
        <taxon>Oryzias</taxon>
    </lineage>
</organism>
<name>A0A834F5W0_ORYME</name>
<dbReference type="AlphaFoldDB" id="A0A834F5W0"/>
<evidence type="ECO:0000313" key="6">
    <source>
        <dbReference type="Proteomes" id="UP000646548"/>
    </source>
</evidence>